<evidence type="ECO:0000259" key="3">
    <source>
        <dbReference type="Pfam" id="PF10099"/>
    </source>
</evidence>
<keyword evidence="2" id="KW-0472">Membrane</keyword>
<dbReference type="EMBL" id="VHIF01000001">
    <property type="protein sequence ID" value="TQO35791.1"/>
    <property type="molecule type" value="Genomic_DNA"/>
</dbReference>
<keyword evidence="1" id="KW-0175">Coiled coil</keyword>
<feature type="transmembrane region" description="Helical" evidence="2">
    <location>
        <begin position="99"/>
        <end position="121"/>
    </location>
</feature>
<protein>
    <submittedName>
        <fullName evidence="4">Anti-sigma-K factor RskA</fullName>
    </submittedName>
</protein>
<proteinExistence type="predicted"/>
<evidence type="ECO:0000256" key="1">
    <source>
        <dbReference type="SAM" id="Coils"/>
    </source>
</evidence>
<feature type="domain" description="Anti-sigma K factor RskA C-terminal" evidence="3">
    <location>
        <begin position="105"/>
        <end position="257"/>
    </location>
</feature>
<feature type="coiled-coil region" evidence="1">
    <location>
        <begin position="124"/>
        <end position="155"/>
    </location>
</feature>
<evidence type="ECO:0000313" key="5">
    <source>
        <dbReference type="Proteomes" id="UP000315363"/>
    </source>
</evidence>
<sequence>MLQHSRPNCATNNKAMKEKIRIFLETDLLEKYLLGTTSQEEAFQVERYIAMYPEVRNTYIELQENLEIFAKLHAIKTPEGLKERIQTRIKKENSGRSKFFRYAIAASFAALLFAGASYFFWNQNQSLQEENVIVNNKIQNLEENMRLQLEDVRNQFIVLNNPKTKRLTVKGNNKAKELKAVAYVNPVKKLSYINVSKLPNLPENQCYQMWAEVNGQMLNLGVIQEASNSEKLMALPYGENAVGYITIEPTGGNSKPTIENIVANISY</sequence>
<reference evidence="4 5" key="1">
    <citation type="submission" date="2019-06" db="EMBL/GenBank/DDBJ databases">
        <title>A large-scale integrated study on North Sea by COGITO (Coastal Microbe Genomic &amp; Taxonomic Observatory).</title>
        <authorList>
            <person name="Teeling H."/>
        </authorList>
    </citation>
    <scope>NUCLEOTIDE SEQUENCE [LARGE SCALE GENOMIC DNA]</scope>
    <source>
        <strain evidence="4 5">MAR_2009_79</strain>
    </source>
</reference>
<name>A0ABY3A5R0_9FLAO</name>
<gene>
    <name evidence="4" type="ORF">GQ41_0343</name>
</gene>
<keyword evidence="2" id="KW-1133">Transmembrane helix</keyword>
<keyword evidence="5" id="KW-1185">Reference proteome</keyword>
<dbReference type="InterPro" id="IPR051474">
    <property type="entry name" value="Anti-sigma-K/W_factor"/>
</dbReference>
<accession>A0ABY3A5R0</accession>
<dbReference type="Pfam" id="PF10099">
    <property type="entry name" value="RskA_C"/>
    <property type="match status" value="1"/>
</dbReference>
<evidence type="ECO:0000313" key="4">
    <source>
        <dbReference type="EMBL" id="TQO35791.1"/>
    </source>
</evidence>
<organism evidence="4 5">
    <name type="scientific">Arenibacter algicola</name>
    <dbReference type="NCBI Taxonomy" id="616991"/>
    <lineage>
        <taxon>Bacteria</taxon>
        <taxon>Pseudomonadati</taxon>
        <taxon>Bacteroidota</taxon>
        <taxon>Flavobacteriia</taxon>
        <taxon>Flavobacteriales</taxon>
        <taxon>Flavobacteriaceae</taxon>
        <taxon>Arenibacter</taxon>
    </lineage>
</organism>
<keyword evidence="2" id="KW-0812">Transmembrane</keyword>
<dbReference type="Proteomes" id="UP000315363">
    <property type="component" value="Unassembled WGS sequence"/>
</dbReference>
<dbReference type="InterPro" id="IPR018764">
    <property type="entry name" value="RskA_C"/>
</dbReference>
<dbReference type="PANTHER" id="PTHR37461:SF1">
    <property type="entry name" value="ANTI-SIGMA-K FACTOR RSKA"/>
    <property type="match status" value="1"/>
</dbReference>
<evidence type="ECO:0000256" key="2">
    <source>
        <dbReference type="SAM" id="Phobius"/>
    </source>
</evidence>
<comment type="caution">
    <text evidence="4">The sequence shown here is derived from an EMBL/GenBank/DDBJ whole genome shotgun (WGS) entry which is preliminary data.</text>
</comment>
<dbReference type="PANTHER" id="PTHR37461">
    <property type="entry name" value="ANTI-SIGMA-K FACTOR RSKA"/>
    <property type="match status" value="1"/>
</dbReference>